<keyword evidence="5" id="KW-0067">ATP-binding</keyword>
<proteinExistence type="predicted"/>
<organism evidence="9 10">
    <name type="scientific">Nezara viridula</name>
    <name type="common">Southern green stink bug</name>
    <name type="synonym">Cimex viridulus</name>
    <dbReference type="NCBI Taxonomy" id="85310"/>
    <lineage>
        <taxon>Eukaryota</taxon>
        <taxon>Metazoa</taxon>
        <taxon>Ecdysozoa</taxon>
        <taxon>Arthropoda</taxon>
        <taxon>Hexapoda</taxon>
        <taxon>Insecta</taxon>
        <taxon>Pterygota</taxon>
        <taxon>Neoptera</taxon>
        <taxon>Paraneoptera</taxon>
        <taxon>Hemiptera</taxon>
        <taxon>Heteroptera</taxon>
        <taxon>Panheteroptera</taxon>
        <taxon>Pentatomomorpha</taxon>
        <taxon>Pentatomoidea</taxon>
        <taxon>Pentatomidae</taxon>
        <taxon>Pentatominae</taxon>
        <taxon>Nezara</taxon>
    </lineage>
</organism>
<keyword evidence="10" id="KW-1185">Reference proteome</keyword>
<accession>A0A9P0HU15</accession>
<dbReference type="FunFam" id="3.40.50.300:FF:000159">
    <property type="entry name" value="Katanin p60 ATPase-containing subunit A1"/>
    <property type="match status" value="1"/>
</dbReference>
<dbReference type="CDD" id="cd19509">
    <property type="entry name" value="RecA-like_VPS4-like"/>
    <property type="match status" value="1"/>
</dbReference>
<dbReference type="InterPro" id="IPR003593">
    <property type="entry name" value="AAA+_ATPase"/>
</dbReference>
<dbReference type="Pfam" id="PF00004">
    <property type="entry name" value="AAA"/>
    <property type="match status" value="1"/>
</dbReference>
<dbReference type="Gene3D" id="3.40.50.300">
    <property type="entry name" value="P-loop containing nucleotide triphosphate hydrolases"/>
    <property type="match status" value="1"/>
</dbReference>
<keyword evidence="3" id="KW-0493">Microtubule</keyword>
<reference evidence="9" key="1">
    <citation type="submission" date="2022-01" db="EMBL/GenBank/DDBJ databases">
        <authorList>
            <person name="King R."/>
        </authorList>
    </citation>
    <scope>NUCLEOTIDE SEQUENCE</scope>
</reference>
<dbReference type="Proteomes" id="UP001152798">
    <property type="component" value="Chromosome 7"/>
</dbReference>
<dbReference type="InterPro" id="IPR050304">
    <property type="entry name" value="MT-severing_AAA_ATPase"/>
</dbReference>
<keyword evidence="6" id="KW-0206">Cytoskeleton</keyword>
<evidence type="ECO:0000313" key="10">
    <source>
        <dbReference type="Proteomes" id="UP001152798"/>
    </source>
</evidence>
<dbReference type="GO" id="GO:0005524">
    <property type="term" value="F:ATP binding"/>
    <property type="evidence" value="ECO:0007669"/>
    <property type="project" value="UniProtKB-KW"/>
</dbReference>
<keyword evidence="2" id="KW-0963">Cytoplasm</keyword>
<dbReference type="InterPro" id="IPR006594">
    <property type="entry name" value="LisH"/>
</dbReference>
<comment type="subcellular location">
    <subcellularLocation>
        <location evidence="1">Cytoplasm</location>
        <location evidence="1">Cytoskeleton</location>
        <location evidence="1">Spindle</location>
    </subcellularLocation>
</comment>
<dbReference type="OrthoDB" id="191529at2759"/>
<evidence type="ECO:0000256" key="4">
    <source>
        <dbReference type="ARBA" id="ARBA00022741"/>
    </source>
</evidence>
<keyword evidence="7" id="KW-0413">Isomerase</keyword>
<evidence type="ECO:0000259" key="8">
    <source>
        <dbReference type="SMART" id="SM00382"/>
    </source>
</evidence>
<dbReference type="PROSITE" id="PS50896">
    <property type="entry name" value="LISH"/>
    <property type="match status" value="1"/>
</dbReference>
<evidence type="ECO:0000256" key="1">
    <source>
        <dbReference type="ARBA" id="ARBA00004186"/>
    </source>
</evidence>
<name>A0A9P0HU15_NEZVI</name>
<feature type="domain" description="AAA+ ATPase" evidence="8">
    <location>
        <begin position="222"/>
        <end position="358"/>
    </location>
</feature>
<dbReference type="EMBL" id="OV725083">
    <property type="protein sequence ID" value="CAH1407708.1"/>
    <property type="molecule type" value="Genomic_DNA"/>
</dbReference>
<evidence type="ECO:0000256" key="6">
    <source>
        <dbReference type="ARBA" id="ARBA00023212"/>
    </source>
</evidence>
<evidence type="ECO:0000256" key="2">
    <source>
        <dbReference type="ARBA" id="ARBA00022490"/>
    </source>
</evidence>
<evidence type="ECO:0000256" key="5">
    <source>
        <dbReference type="ARBA" id="ARBA00022840"/>
    </source>
</evidence>
<dbReference type="InterPro" id="IPR003959">
    <property type="entry name" value="ATPase_AAA_core"/>
</dbReference>
<gene>
    <name evidence="9" type="ORF">NEZAVI_LOCUS15369</name>
</gene>
<dbReference type="SMART" id="SM00382">
    <property type="entry name" value="AAA"/>
    <property type="match status" value="1"/>
</dbReference>
<keyword evidence="4" id="KW-0547">Nucleotide-binding</keyword>
<dbReference type="Gene3D" id="1.10.8.60">
    <property type="match status" value="1"/>
</dbReference>
<dbReference type="GO" id="GO:0016887">
    <property type="term" value="F:ATP hydrolysis activity"/>
    <property type="evidence" value="ECO:0007669"/>
    <property type="project" value="InterPro"/>
</dbReference>
<dbReference type="PANTHER" id="PTHR23074:SF78">
    <property type="entry name" value="KATANIN P60 ATPASE-CONTAINING SUBUNIT A-LIKE 2"/>
    <property type="match status" value="1"/>
</dbReference>
<dbReference type="SUPFAM" id="SSF52540">
    <property type="entry name" value="P-loop containing nucleoside triphosphate hydrolases"/>
    <property type="match status" value="1"/>
</dbReference>
<dbReference type="GO" id="GO:0005819">
    <property type="term" value="C:spindle"/>
    <property type="evidence" value="ECO:0007669"/>
    <property type="project" value="UniProtKB-SubCell"/>
</dbReference>
<dbReference type="GO" id="GO:0005874">
    <property type="term" value="C:microtubule"/>
    <property type="evidence" value="ECO:0007669"/>
    <property type="project" value="UniProtKB-KW"/>
</dbReference>
<protein>
    <recommendedName>
        <fullName evidence="8">AAA+ ATPase domain-containing protein</fullName>
    </recommendedName>
</protein>
<dbReference type="AlphaFoldDB" id="A0A9P0HU15"/>
<evidence type="ECO:0000256" key="3">
    <source>
        <dbReference type="ARBA" id="ARBA00022701"/>
    </source>
</evidence>
<dbReference type="PANTHER" id="PTHR23074">
    <property type="entry name" value="AAA DOMAIN-CONTAINING"/>
    <property type="match status" value="1"/>
</dbReference>
<dbReference type="InterPro" id="IPR027417">
    <property type="entry name" value="P-loop_NTPase"/>
</dbReference>
<evidence type="ECO:0000313" key="9">
    <source>
        <dbReference type="EMBL" id="CAH1407708.1"/>
    </source>
</evidence>
<sequence length="474" mass="54350">MACEATLKYTYTPKDAADKKIKERRINLLLLVQHFLKTEGYAETYQQFNLESKLPKDLQICDNIELNHILQEYETYYFIRFQKYPKISKKIIFSEIEEKKNQSKQTKKVSKTLTKASSVEKCDSLESSPCPLVVLPIVTDGSKKLNEPDFSDEKIFKPLGSFEGYSDEWKSFADIIMKEVVDKNLSVYWTDVIGLDNAKALLNEAIVYPNKYPDFFKDFISPWKGLLLFGPSGTGKTMLAKAVATQNNTTFFNISASSIVSKWRGESEKLVRVMFDLARLQAPSTIFIDELDAVASQRDSNREHEASRRLKSELLVQLDGLCQSNDSVFFLTATNLPWDLDTAILRRLEKRIFVDLPDLDSRKSLIQKYLPPVLKTSPLITVELDYSESAEKCEGYSAFDIKLLCKEISMNVVRSVFKKLEENRTYFCLKDELCKLSPQVVSVRDFDKALEKVKATAVGTMEKFKSWEKEFGSF</sequence>
<dbReference type="GO" id="GO:0016853">
    <property type="term" value="F:isomerase activity"/>
    <property type="evidence" value="ECO:0007669"/>
    <property type="project" value="UniProtKB-KW"/>
</dbReference>
<evidence type="ECO:0000256" key="7">
    <source>
        <dbReference type="ARBA" id="ARBA00023235"/>
    </source>
</evidence>